<dbReference type="GO" id="GO:0006412">
    <property type="term" value="P:translation"/>
    <property type="evidence" value="ECO:0007669"/>
    <property type="project" value="InterPro"/>
</dbReference>
<evidence type="ECO:0000256" key="1">
    <source>
        <dbReference type="ARBA" id="ARBA00010537"/>
    </source>
</evidence>
<evidence type="ECO:0000256" key="6">
    <source>
        <dbReference type="ARBA" id="ARBA00023274"/>
    </source>
</evidence>
<evidence type="ECO:0000313" key="10">
    <source>
        <dbReference type="EMBL" id="EGD80641.1"/>
    </source>
</evidence>
<dbReference type="SUPFAM" id="SSF54747">
    <property type="entry name" value="Ribosomal L11/L12e N-terminal domain"/>
    <property type="match status" value="1"/>
</dbReference>
<evidence type="ECO:0000313" key="11">
    <source>
        <dbReference type="Proteomes" id="UP000007799"/>
    </source>
</evidence>
<dbReference type="NCBIfam" id="TIGR01632">
    <property type="entry name" value="L11_bact"/>
    <property type="match status" value="1"/>
</dbReference>
<dbReference type="GO" id="GO:0070180">
    <property type="term" value="F:large ribosomal subunit rRNA binding"/>
    <property type="evidence" value="ECO:0007669"/>
    <property type="project" value="TreeGrafter"/>
</dbReference>
<keyword evidence="4" id="KW-0694">RNA-binding</keyword>
<dbReference type="PANTHER" id="PTHR11661">
    <property type="entry name" value="60S RIBOSOMAL PROTEIN L12"/>
    <property type="match status" value="1"/>
</dbReference>
<dbReference type="Proteomes" id="UP000007799">
    <property type="component" value="Unassembled WGS sequence"/>
</dbReference>
<dbReference type="FunCoup" id="F2U167">
    <property type="interactions" value="1196"/>
</dbReference>
<evidence type="ECO:0000256" key="4">
    <source>
        <dbReference type="ARBA" id="ARBA00022884"/>
    </source>
</evidence>
<dbReference type="PANTHER" id="PTHR11661:SF1">
    <property type="entry name" value="LARGE RIBOSOMAL SUBUNIT PROTEIN UL11M"/>
    <property type="match status" value="1"/>
</dbReference>
<proteinExistence type="inferred from homology"/>
<dbReference type="SMART" id="SM00649">
    <property type="entry name" value="RL11"/>
    <property type="match status" value="1"/>
</dbReference>
<dbReference type="Gene3D" id="3.30.1550.10">
    <property type="entry name" value="Ribosomal protein L11/L12, N-terminal domain"/>
    <property type="match status" value="1"/>
</dbReference>
<dbReference type="OrthoDB" id="1091498at2759"/>
<keyword evidence="3" id="KW-0699">rRNA-binding</keyword>
<keyword evidence="6 7" id="KW-0687">Ribonucleoprotein</keyword>
<dbReference type="InterPro" id="IPR000911">
    <property type="entry name" value="Ribosomal_uL11"/>
</dbReference>
<dbReference type="InterPro" id="IPR020784">
    <property type="entry name" value="Ribosomal_uL11_N"/>
</dbReference>
<dbReference type="GO" id="GO:0005762">
    <property type="term" value="C:mitochondrial large ribosomal subunit"/>
    <property type="evidence" value="ECO:0007669"/>
    <property type="project" value="TreeGrafter"/>
</dbReference>
<dbReference type="Pfam" id="PF00298">
    <property type="entry name" value="Ribosomal_L11"/>
    <property type="match status" value="1"/>
</dbReference>
<dbReference type="Gene3D" id="1.10.10.250">
    <property type="entry name" value="Ribosomal protein L11, C-terminal domain"/>
    <property type="match status" value="1"/>
</dbReference>
<evidence type="ECO:0000259" key="8">
    <source>
        <dbReference type="Pfam" id="PF00298"/>
    </source>
</evidence>
<dbReference type="InterPro" id="IPR006519">
    <property type="entry name" value="Ribosomal_uL11_bac-typ"/>
</dbReference>
<protein>
    <submittedName>
        <fullName evidence="10">39S ribosomal protein L11</fullName>
    </submittedName>
</protein>
<name>F2U167_SALR5</name>
<dbReference type="GO" id="GO:0003735">
    <property type="term" value="F:structural constituent of ribosome"/>
    <property type="evidence" value="ECO:0007669"/>
    <property type="project" value="InterPro"/>
</dbReference>
<evidence type="ECO:0000256" key="7">
    <source>
        <dbReference type="RuleBase" id="RU003978"/>
    </source>
</evidence>
<dbReference type="FunFam" id="3.30.1550.10:FF:000006">
    <property type="entry name" value="50S ribosomal protein L11"/>
    <property type="match status" value="1"/>
</dbReference>
<keyword evidence="2" id="KW-0488">Methylation</keyword>
<evidence type="ECO:0000256" key="5">
    <source>
        <dbReference type="ARBA" id="ARBA00022980"/>
    </source>
</evidence>
<dbReference type="OMA" id="CKQFNAK"/>
<evidence type="ECO:0000259" key="9">
    <source>
        <dbReference type="Pfam" id="PF03946"/>
    </source>
</evidence>
<dbReference type="InterPro" id="IPR036769">
    <property type="entry name" value="Ribosomal_uL11_C_sf"/>
</dbReference>
<reference evidence="10" key="1">
    <citation type="submission" date="2009-08" db="EMBL/GenBank/DDBJ databases">
        <title>Annotation of Salpingoeca rosetta.</title>
        <authorList>
            <consortium name="The Broad Institute Genome Sequencing Platform"/>
            <person name="Russ C."/>
            <person name="Cuomo C."/>
            <person name="Burger G."/>
            <person name="Gray M.W."/>
            <person name="Holland P.W.H."/>
            <person name="King N."/>
            <person name="Lang F.B.F."/>
            <person name="Roger A.J."/>
            <person name="Ruiz-Trillo I."/>
            <person name="Young S.K."/>
            <person name="Zeng Q."/>
            <person name="Gargeya S."/>
            <person name="Alvarado L."/>
            <person name="Berlin A."/>
            <person name="Chapman S.B."/>
            <person name="Chen Z."/>
            <person name="Freedman E."/>
            <person name="Gellesch M."/>
            <person name="Goldberg J."/>
            <person name="Griggs A."/>
            <person name="Gujja S."/>
            <person name="Heilman E."/>
            <person name="Heiman D."/>
            <person name="Howarth C."/>
            <person name="Mehta T."/>
            <person name="Neiman D."/>
            <person name="Pearson M."/>
            <person name="Roberts A."/>
            <person name="Saif S."/>
            <person name="Shea T."/>
            <person name="Shenoy N."/>
            <person name="Sisk P."/>
            <person name="Stolte C."/>
            <person name="Sykes S."/>
            <person name="White J."/>
            <person name="Yandava C."/>
            <person name="Haas B."/>
            <person name="Nusbaum C."/>
            <person name="Birren B."/>
        </authorList>
    </citation>
    <scope>NUCLEOTIDE SEQUENCE [LARGE SCALE GENOMIC DNA]</scope>
    <source>
        <strain evidence="10">ATCC 50818</strain>
    </source>
</reference>
<comment type="similarity">
    <text evidence="1 7">Belongs to the universal ribosomal protein uL11 family.</text>
</comment>
<dbReference type="FunFam" id="1.10.10.250:FF:000004">
    <property type="entry name" value="39S ribosomal protein L11, mitochondrial"/>
    <property type="match status" value="1"/>
</dbReference>
<dbReference type="AlphaFoldDB" id="F2U167"/>
<organism evidence="11">
    <name type="scientific">Salpingoeca rosetta (strain ATCC 50818 / BSB-021)</name>
    <dbReference type="NCBI Taxonomy" id="946362"/>
    <lineage>
        <taxon>Eukaryota</taxon>
        <taxon>Choanoflagellata</taxon>
        <taxon>Craspedida</taxon>
        <taxon>Salpingoecidae</taxon>
        <taxon>Salpingoeca</taxon>
    </lineage>
</organism>
<dbReference type="InterPro" id="IPR020783">
    <property type="entry name" value="Ribosomal_uL11_C"/>
</dbReference>
<dbReference type="eggNOG" id="KOG3257">
    <property type="taxonomic scope" value="Eukaryota"/>
</dbReference>
<dbReference type="GeneID" id="16077798"/>
<evidence type="ECO:0000256" key="3">
    <source>
        <dbReference type="ARBA" id="ARBA00022730"/>
    </source>
</evidence>
<dbReference type="Pfam" id="PF03946">
    <property type="entry name" value="Ribosomal_L11_N"/>
    <property type="match status" value="1"/>
</dbReference>
<dbReference type="HAMAP" id="MF_00736">
    <property type="entry name" value="Ribosomal_uL11"/>
    <property type="match status" value="1"/>
</dbReference>
<dbReference type="CDD" id="cd00349">
    <property type="entry name" value="Ribosomal_L11"/>
    <property type="match status" value="1"/>
</dbReference>
<keyword evidence="5 7" id="KW-0689">Ribosomal protein</keyword>
<feature type="domain" description="Large ribosomal subunit protein uL11 C-terminal" evidence="8">
    <location>
        <begin position="72"/>
        <end position="141"/>
    </location>
</feature>
<dbReference type="EMBL" id="GL832958">
    <property type="protein sequence ID" value="EGD80641.1"/>
    <property type="molecule type" value="Genomic_DNA"/>
</dbReference>
<accession>F2U167</accession>
<dbReference type="SUPFAM" id="SSF46906">
    <property type="entry name" value="Ribosomal protein L11, C-terminal domain"/>
    <property type="match status" value="1"/>
</dbReference>
<gene>
    <name evidence="10" type="ORF">PTSG_01229</name>
</gene>
<dbReference type="InterPro" id="IPR036796">
    <property type="entry name" value="Ribosomal_uL11_N_sf"/>
</dbReference>
<dbReference type="RefSeq" id="XP_004997202.1">
    <property type="nucleotide sequence ID" value="XM_004997145.1"/>
</dbReference>
<feature type="domain" description="Large ribosomal subunit protein uL11 N-terminal" evidence="9">
    <location>
        <begin position="10"/>
        <end position="66"/>
    </location>
</feature>
<dbReference type="STRING" id="946362.F2U167"/>
<keyword evidence="11" id="KW-1185">Reference proteome</keyword>
<sequence length="150" mass="16163">MAKIVSRFSMYIPAAAAAPAPPLGPALGQRGINIMEFCKQFNDRTKTMKKGIPVPTQVEVKNDRSFQFKTGMPPNSYFLKKAAGITKGAQNPGKEVAGTVTLKQIYEIAAVKAQDDKFKNTPLEGVCRCIIGSARSMGIRVVSDKAEEAA</sequence>
<evidence type="ECO:0000256" key="2">
    <source>
        <dbReference type="ARBA" id="ARBA00022481"/>
    </source>
</evidence>
<dbReference type="KEGG" id="sre:PTSG_01229"/>
<dbReference type="InParanoid" id="F2U167"/>